<sequence length="54" mass="5867">MGRTRQAPHADARRACGARRCAATSAYRMPLCGRRYGAAMLHRTACDEGGPGRF</sequence>
<reference evidence="1 2" key="1">
    <citation type="submission" date="2018-03" db="EMBL/GenBank/DDBJ databases">
        <authorList>
            <person name="Nguyen K."/>
            <person name="Fouts D."/>
            <person name="Sutton G."/>
        </authorList>
    </citation>
    <scope>NUCLEOTIDE SEQUENCE [LARGE SCALE GENOMIC DNA]</scope>
    <source>
        <strain evidence="1 2">AU14328</strain>
    </source>
</reference>
<dbReference type="EMBL" id="PVFR01000081">
    <property type="protein sequence ID" value="PRE41665.1"/>
    <property type="molecule type" value="Genomic_DNA"/>
</dbReference>
<accession>A0AB37AMJ2</accession>
<dbReference type="Proteomes" id="UP000237811">
    <property type="component" value="Unassembled WGS sequence"/>
</dbReference>
<name>A0AB37AMJ2_9BURK</name>
<dbReference type="AlphaFoldDB" id="A0AB37AMJ2"/>
<evidence type="ECO:0000313" key="1">
    <source>
        <dbReference type="EMBL" id="PRE41665.1"/>
    </source>
</evidence>
<organism evidence="1 2">
    <name type="scientific">Burkholderia multivorans</name>
    <dbReference type="NCBI Taxonomy" id="87883"/>
    <lineage>
        <taxon>Bacteria</taxon>
        <taxon>Pseudomonadati</taxon>
        <taxon>Pseudomonadota</taxon>
        <taxon>Betaproteobacteria</taxon>
        <taxon>Burkholderiales</taxon>
        <taxon>Burkholderiaceae</taxon>
        <taxon>Burkholderia</taxon>
        <taxon>Burkholderia cepacia complex</taxon>
    </lineage>
</organism>
<comment type="caution">
    <text evidence="1">The sequence shown here is derived from an EMBL/GenBank/DDBJ whole genome shotgun (WGS) entry which is preliminary data.</text>
</comment>
<keyword evidence="1" id="KW-0223">Dioxygenase</keyword>
<keyword evidence="1" id="KW-0560">Oxidoreductase</keyword>
<dbReference type="GO" id="GO:0051213">
    <property type="term" value="F:dioxygenase activity"/>
    <property type="evidence" value="ECO:0007669"/>
    <property type="project" value="UniProtKB-KW"/>
</dbReference>
<proteinExistence type="predicted"/>
<evidence type="ECO:0000313" key="2">
    <source>
        <dbReference type="Proteomes" id="UP000237811"/>
    </source>
</evidence>
<protein>
    <submittedName>
        <fullName evidence="1">Aromatic ring-opening dioxygenase LigA</fullName>
    </submittedName>
</protein>
<gene>
    <name evidence="1" type="ORF">C6P99_26350</name>
</gene>